<evidence type="ECO:0000256" key="9">
    <source>
        <dbReference type="ARBA" id="ARBA00022859"/>
    </source>
</evidence>
<keyword evidence="5" id="KW-0734">Signal transduction inhibitor</keyword>
<dbReference type="GO" id="GO:0034136">
    <property type="term" value="P:negative regulation of toll-like receptor 2 signaling pathway"/>
    <property type="evidence" value="ECO:0007669"/>
    <property type="project" value="UniProtKB-ARBA"/>
</dbReference>
<keyword evidence="18" id="KW-1185">Reference proteome</keyword>
<dbReference type="GO" id="GO:0045087">
    <property type="term" value="P:innate immune response"/>
    <property type="evidence" value="ECO:0007669"/>
    <property type="project" value="UniProtKB-KW"/>
</dbReference>
<evidence type="ECO:0000256" key="10">
    <source>
        <dbReference type="ARBA" id="ARBA00022990"/>
    </source>
</evidence>
<evidence type="ECO:0000259" key="16">
    <source>
        <dbReference type="PROSITE" id="PS51424"/>
    </source>
</evidence>
<evidence type="ECO:0000256" key="11">
    <source>
        <dbReference type="ARBA" id="ARBA00023134"/>
    </source>
</evidence>
<accession>A0A6B0R5K3</accession>
<comment type="subcellular location">
    <subcellularLocation>
        <location evidence="1">Cytoplasm</location>
    </subcellularLocation>
</comment>
<dbReference type="PROSITE" id="PS51424">
    <property type="entry name" value="ROC"/>
    <property type="match status" value="1"/>
</dbReference>
<comment type="subunit">
    <text evidence="14">Interacts with RAF1. Interacts with HSPD1. Interacts with PPP2CA; retains PPP2CA into the cytoplasm and excludes it from the nucleus. Interacts with PPP2R2A; the interaction is direct. Interacts with PJA2.</text>
</comment>
<dbReference type="InterPro" id="IPR027417">
    <property type="entry name" value="P-loop_NTPase"/>
</dbReference>
<proteinExistence type="predicted"/>
<feature type="domain" description="Roc" evidence="16">
    <location>
        <begin position="401"/>
        <end position="647"/>
    </location>
</feature>
<evidence type="ECO:0000256" key="8">
    <source>
        <dbReference type="ARBA" id="ARBA00022843"/>
    </source>
</evidence>
<dbReference type="FunFam" id="3.40.50.300:FF:000850">
    <property type="entry name" value="Malignant fibrous histiocytoma-amplified sequence 1 homolog"/>
    <property type="match status" value="1"/>
</dbReference>
<dbReference type="GO" id="GO:0005525">
    <property type="term" value="F:GTP binding"/>
    <property type="evidence" value="ECO:0007669"/>
    <property type="project" value="UniProtKB-KW"/>
</dbReference>
<dbReference type="FunFam" id="3.80.10.10:FF:000351">
    <property type="entry name" value="malignant fibrous histiocytoma-amplified sequence 1 isoform X1"/>
    <property type="match status" value="1"/>
</dbReference>
<dbReference type="GO" id="GO:0034137">
    <property type="term" value="P:positive regulation of toll-like receptor 2 signaling pathway"/>
    <property type="evidence" value="ECO:0007669"/>
    <property type="project" value="UniProtKB-ARBA"/>
</dbReference>
<dbReference type="SMART" id="SM00369">
    <property type="entry name" value="LRR_TYP"/>
    <property type="match status" value="13"/>
</dbReference>
<dbReference type="SMART" id="SM00364">
    <property type="entry name" value="LRR_BAC"/>
    <property type="match status" value="11"/>
</dbReference>
<evidence type="ECO:0000256" key="1">
    <source>
        <dbReference type="ARBA" id="ARBA00004496"/>
    </source>
</evidence>
<keyword evidence="12" id="KW-0395">Inflammatory response</keyword>
<dbReference type="InterPro" id="IPR001611">
    <property type="entry name" value="Leu-rich_rpt"/>
</dbReference>
<feature type="region of interest" description="Disordered" evidence="15">
    <location>
        <begin position="434"/>
        <end position="454"/>
    </location>
</feature>
<sequence length="1234" mass="136962">MAGTDSGNLKTVRLWRDAALRARKLRSNLRQLTLSSAGGCPGTDQLDSPDAPQLLLPANIGDIEVLNLGNNGLEEVPDGLGSALGSLRVLILRRNRFAQLPQAVAELGHHLTELDVSHNRLSVLGAEAVGALRELRKLNLSHNQLPALPAQLGALVHLEELDVSFNRLAHLPDSFAGLSRLRTLDVDHNQLTAFPRQLLQLVALEELDVSSNRLRGLPEDISALRALKILWLSGAELGTLPSGFCELASLESLMLDNNGLRALPAQFSRLQRLKMLNLSSNLLEEFPAALLPLAGLEELYLSRNQLTSVPSLISGLGRLLTLWLDNNRIRYLPDSIVELTGLEELVLQGNQIAVLPDNFGQLSRVGLWKIKDNPLIQPPYEVCMKGIPYIAAYQKELAHSQPAVQPRLKLLLMGQKAAGKTLLRHCLTEDRVEGKLGGGGQEKTYPPSPPPGSKGIEVTSWTADASRGLRFIVYDLAGDERYEVIQPFFLSPGALYVLVVNLATYEPLRFPTTVGSFLHRVEARVPHAVVCIVGTHADLCGEQELEEKCLDIHRQIALQEKHDAEGLSRLAQVVDEALARDFELRSASPHAAYYGVSDKNLRRRKAHFQYLLNHRLQILSPVLPVSCRDPRQLQRLRDKLLSVAEHREIFPNLHRVLPRSWQVLEELHFQPPQAQRLWLSWWDSARLGLQAGLTEDRLQSALSYLHESGKLLYFEDSPALKEHVFHNLSRLIDILNVFFQRDPSLLLHKLLLGTSGEAEAEGRAESSPLMAPPAPSQDALRATQLHHYVEGFLLHGLLPAHVIRLLLKPHVQAQQDLQLLLELLEKMGLCYCLNKAKGKPLNGSTAWYKFPCYVQNEVPHAEAWINGTNLAGQSFVAEQLQIEYSFPFTFPPGLFARYSVQINNHVVHRSDGKLQIFAYRGKVPVVVSYRPAKGVLQPDTLSIASHASLPNIWTAWQAITPLVEELNVLLQEWPGLHYTVHILCSKCLKRGSPNPHAFPAKLFEDEKDILKGQTDVFSLMAAQRRCESNDIVLHRVLSFDRRKLMVDGWLGRIRNLYSSSPAAKCSNSIGGRNALALQSVARCIGEDVRIGELLSQPRPEGVAEIICPKNGSERVNVALVYPPTPTVISPCSKEKIKILRVAQGSRRPDTTVCVSPYLLDSDIENTISVDIFPKVLHLTYGGLQNISDFRKRQQGLGPLVRPPTLRESAVGTITNSPNVVTPIWALPAAAETPK</sequence>
<keyword evidence="2" id="KW-0963">Cytoplasm</keyword>
<dbReference type="Gene3D" id="3.80.10.10">
    <property type="entry name" value="Ribonuclease Inhibitor"/>
    <property type="match status" value="2"/>
</dbReference>
<evidence type="ECO:0000256" key="4">
    <source>
        <dbReference type="ARBA" id="ARBA00022614"/>
    </source>
</evidence>
<dbReference type="GO" id="GO:0006954">
    <property type="term" value="P:inflammatory response"/>
    <property type="evidence" value="ECO:0007669"/>
    <property type="project" value="UniProtKB-KW"/>
</dbReference>
<dbReference type="InterPro" id="IPR050216">
    <property type="entry name" value="LRR_domain-containing"/>
</dbReference>
<dbReference type="SUPFAM" id="SSF52540">
    <property type="entry name" value="P-loop containing nucleoside triphosphate hydrolases"/>
    <property type="match status" value="1"/>
</dbReference>
<evidence type="ECO:0000256" key="14">
    <source>
        <dbReference type="ARBA" id="ARBA00061749"/>
    </source>
</evidence>
<dbReference type="Gene3D" id="3.30.70.1390">
    <property type="entry name" value="ROC domain from the Parkinson's disease-associated leucine-rich repeat kinase 2"/>
    <property type="match status" value="1"/>
</dbReference>
<dbReference type="InterPro" id="IPR032675">
    <property type="entry name" value="LRR_dom_sf"/>
</dbReference>
<evidence type="ECO:0000313" key="17">
    <source>
        <dbReference type="EMBL" id="MXQ84217.1"/>
    </source>
</evidence>
<keyword evidence="10" id="KW-0007">Acetylation</keyword>
<dbReference type="Pfam" id="PF13855">
    <property type="entry name" value="LRR_8"/>
    <property type="match status" value="2"/>
</dbReference>
<dbReference type="SUPFAM" id="SSF52058">
    <property type="entry name" value="L domain-like"/>
    <property type="match status" value="1"/>
</dbReference>
<keyword evidence="6" id="KW-0677">Repeat</keyword>
<dbReference type="GO" id="GO:0005737">
    <property type="term" value="C:cytoplasm"/>
    <property type="evidence" value="ECO:0007669"/>
    <property type="project" value="UniProtKB-SubCell"/>
</dbReference>
<comment type="caution">
    <text evidence="17">The sequence shown here is derived from an EMBL/GenBank/DDBJ whole genome shotgun (WGS) entry which is preliminary data.</text>
</comment>
<dbReference type="SUPFAM" id="SSF82615">
    <property type="entry name" value="Polo-box domain"/>
    <property type="match status" value="1"/>
</dbReference>
<protein>
    <recommendedName>
        <fullName evidence="16">Roc domain-containing protein</fullName>
    </recommendedName>
</protein>
<dbReference type="AlphaFoldDB" id="A0A6B0R5K3"/>
<dbReference type="PROSITE" id="PS51450">
    <property type="entry name" value="LRR"/>
    <property type="match status" value="2"/>
</dbReference>
<keyword evidence="11" id="KW-0342">GTP-binding</keyword>
<keyword evidence="7" id="KW-0547">Nucleotide-binding</keyword>
<evidence type="ECO:0000256" key="6">
    <source>
        <dbReference type="ARBA" id="ARBA00022737"/>
    </source>
</evidence>
<dbReference type="PANTHER" id="PTHR48051">
    <property type="match status" value="1"/>
</dbReference>
<keyword evidence="8" id="KW-0832">Ubl conjugation</keyword>
<keyword evidence="3" id="KW-0399">Innate immunity</keyword>
<comment type="function">
    <text evidence="13">Probable GTP-binding protein. Functions in innate immunity and more specifically the inflammatory response as a regulator of the Toll-like receptor TLR2 and TLR4 signaling pathways. Negatively regulates the part of the TLR4 signaling pathway that leads to the activation of the transcription factor AP-1. By retaining the phosphatase complex PP2A into the cytoplasm, prevents the dephosphorylation of the AP-1 subunit JUN which is required for proper activation of the transcription factor. Both inhibits and activates the TLR2-dependent signaling pathway. Positively regulates the TLR2 signaling pathway to activate specifically the downstream p38 and JNK MAP kinases and promote the polarization of macrophages toward the pro-inflammatory M1 phenotype. It may also play a role in the regulation of inflammation induced by high glucose through the PKB/AKT signaling pathway. Also involved in erythrocyte differentiation through activation of the ERK1/ERK2 signaling pathway.</text>
</comment>
<dbReference type="Proteomes" id="UP000322234">
    <property type="component" value="Unassembled WGS sequence"/>
</dbReference>
<gene>
    <name evidence="17" type="ORF">E5288_WYG014296</name>
</gene>
<evidence type="ECO:0000256" key="3">
    <source>
        <dbReference type="ARBA" id="ARBA00022588"/>
    </source>
</evidence>
<dbReference type="Pfam" id="PF08477">
    <property type="entry name" value="Roc"/>
    <property type="match status" value="1"/>
</dbReference>
<evidence type="ECO:0000256" key="2">
    <source>
        <dbReference type="ARBA" id="ARBA00022490"/>
    </source>
</evidence>
<keyword evidence="9" id="KW-0391">Immunity</keyword>
<evidence type="ECO:0000256" key="15">
    <source>
        <dbReference type="SAM" id="MobiDB-lite"/>
    </source>
</evidence>
<dbReference type="PRINTS" id="PR00019">
    <property type="entry name" value="LEURICHRPT"/>
</dbReference>
<dbReference type="FunFam" id="3.80.10.10:FF:001164">
    <property type="entry name" value="GH01279p"/>
    <property type="match status" value="1"/>
</dbReference>
<dbReference type="InterPro" id="IPR020859">
    <property type="entry name" value="ROC"/>
</dbReference>
<dbReference type="EMBL" id="VBQZ03000020">
    <property type="protein sequence ID" value="MXQ84217.1"/>
    <property type="molecule type" value="Genomic_DNA"/>
</dbReference>
<evidence type="ECO:0000256" key="7">
    <source>
        <dbReference type="ARBA" id="ARBA00022741"/>
    </source>
</evidence>
<keyword evidence="4" id="KW-0433">Leucine-rich repeat</keyword>
<dbReference type="InterPro" id="IPR003591">
    <property type="entry name" value="Leu-rich_rpt_typical-subtyp"/>
</dbReference>
<organism evidence="17 18">
    <name type="scientific">Bos mutus</name>
    <name type="common">wild yak</name>
    <dbReference type="NCBI Taxonomy" id="72004"/>
    <lineage>
        <taxon>Eukaryota</taxon>
        <taxon>Metazoa</taxon>
        <taxon>Chordata</taxon>
        <taxon>Craniata</taxon>
        <taxon>Vertebrata</taxon>
        <taxon>Euteleostomi</taxon>
        <taxon>Mammalia</taxon>
        <taxon>Eutheria</taxon>
        <taxon>Laurasiatheria</taxon>
        <taxon>Artiodactyla</taxon>
        <taxon>Ruminantia</taxon>
        <taxon>Pecora</taxon>
        <taxon>Bovidae</taxon>
        <taxon>Bovinae</taxon>
        <taxon>Bos</taxon>
    </lineage>
</organism>
<dbReference type="SMART" id="SM00365">
    <property type="entry name" value="LRR_SD22"/>
    <property type="match status" value="5"/>
</dbReference>
<evidence type="ECO:0000256" key="12">
    <source>
        <dbReference type="ARBA" id="ARBA00023198"/>
    </source>
</evidence>
<dbReference type="Gene3D" id="3.40.50.300">
    <property type="entry name" value="P-loop containing nucleotide triphosphate hydrolases"/>
    <property type="match status" value="1"/>
</dbReference>
<evidence type="ECO:0000313" key="18">
    <source>
        <dbReference type="Proteomes" id="UP000322234"/>
    </source>
</evidence>
<evidence type="ECO:0000256" key="5">
    <source>
        <dbReference type="ARBA" id="ARBA00022700"/>
    </source>
</evidence>
<dbReference type="PANTHER" id="PTHR48051:SF48">
    <property type="entry name" value="MULTIFUNCTIONAL ROCO FAMILY SIGNALING REGULATOR 1"/>
    <property type="match status" value="1"/>
</dbReference>
<name>A0A6B0R5K3_9CETA</name>
<reference evidence="17" key="1">
    <citation type="submission" date="2019-10" db="EMBL/GenBank/DDBJ databases">
        <title>The sequence and de novo assembly of the wild yak genome.</title>
        <authorList>
            <person name="Liu Y."/>
        </authorList>
    </citation>
    <scope>NUCLEOTIDE SEQUENCE [LARGE SCALE GENOMIC DNA]</scope>
    <source>
        <strain evidence="17">WY2019</strain>
    </source>
</reference>
<evidence type="ECO:0000256" key="13">
    <source>
        <dbReference type="ARBA" id="ARBA00057981"/>
    </source>
</evidence>